<dbReference type="EMBL" id="KB008036">
    <property type="protein sequence ID" value="ELR15092.1"/>
    <property type="molecule type" value="Genomic_DNA"/>
</dbReference>
<dbReference type="PROSITE" id="PS50054">
    <property type="entry name" value="TYR_PHOSPHATASE_DUAL"/>
    <property type="match status" value="1"/>
</dbReference>
<dbReference type="PROSITE" id="PS50056">
    <property type="entry name" value="TYR_PHOSPHATASE_2"/>
    <property type="match status" value="1"/>
</dbReference>
<dbReference type="InterPro" id="IPR000387">
    <property type="entry name" value="Tyr_Pase_dom"/>
</dbReference>
<dbReference type="InterPro" id="IPR000340">
    <property type="entry name" value="Dual-sp_phosphatase_cat-dom"/>
</dbReference>
<evidence type="ECO:0000259" key="4">
    <source>
        <dbReference type="PROSITE" id="PS50056"/>
    </source>
</evidence>
<keyword evidence="6" id="KW-1185">Reference proteome</keyword>
<dbReference type="InterPro" id="IPR016130">
    <property type="entry name" value="Tyr_Pase_AS"/>
</dbReference>
<keyword evidence="2" id="KW-0904">Protein phosphatase</keyword>
<dbReference type="CDD" id="cd14498">
    <property type="entry name" value="DSP"/>
    <property type="match status" value="1"/>
</dbReference>
<evidence type="ECO:0000259" key="3">
    <source>
        <dbReference type="PROSITE" id="PS50054"/>
    </source>
</evidence>
<sequence length="188" mass="20453">MASLAEQLQRRREGLKEGQTIVVDRSGRRFVEGPGGVLVPVTTNSPAAGSPDEEAFFIEAPPHPELYEVGQGSKLFIGAQEAATNRDGLAAHNVRHILNVATGIPNAFPNDYTYRTVAMRDDEETQLRPSLDQCFQFIDEAMATGGGVLVHCNAGVSRSASVVIAYLMHKHKMPFKDAHDRLKAANAR</sequence>
<evidence type="ECO:0000256" key="1">
    <source>
        <dbReference type="ARBA" id="ARBA00022801"/>
    </source>
</evidence>
<proteinExistence type="predicted"/>
<evidence type="ECO:0000256" key="2">
    <source>
        <dbReference type="ARBA" id="ARBA00022912"/>
    </source>
</evidence>
<feature type="domain" description="Tyrosine specific protein phosphatases" evidence="4">
    <location>
        <begin position="132"/>
        <end position="188"/>
    </location>
</feature>
<dbReference type="PANTHER" id="PTHR46377:SF1">
    <property type="entry name" value="DUAL SPECIFICITY PROTEIN PHOSPHATASE 19"/>
    <property type="match status" value="1"/>
</dbReference>
<feature type="domain" description="Tyrosine-protein phosphatase" evidence="3">
    <location>
        <begin position="67"/>
        <end position="188"/>
    </location>
</feature>
<dbReference type="Proteomes" id="UP000011083">
    <property type="component" value="Unassembled WGS sequence"/>
</dbReference>
<dbReference type="GO" id="GO:0008579">
    <property type="term" value="F:JUN kinase phosphatase activity"/>
    <property type="evidence" value="ECO:0007669"/>
    <property type="project" value="TreeGrafter"/>
</dbReference>
<dbReference type="InterPro" id="IPR029021">
    <property type="entry name" value="Prot-tyrosine_phosphatase-like"/>
</dbReference>
<dbReference type="SUPFAM" id="SSF52799">
    <property type="entry name" value="(Phosphotyrosine protein) phosphatases II"/>
    <property type="match status" value="1"/>
</dbReference>
<reference evidence="5 6" key="1">
    <citation type="journal article" date="2013" name="Genome Biol.">
        <title>Genome of Acanthamoeba castellanii highlights extensive lateral gene transfer and early evolution of tyrosine kinase signaling.</title>
        <authorList>
            <person name="Clarke M."/>
            <person name="Lohan A.J."/>
            <person name="Liu B."/>
            <person name="Lagkouvardos I."/>
            <person name="Roy S."/>
            <person name="Zafar N."/>
            <person name="Bertelli C."/>
            <person name="Schilde C."/>
            <person name="Kianianmomeni A."/>
            <person name="Burglin T.R."/>
            <person name="Frech C."/>
            <person name="Turcotte B."/>
            <person name="Kopec K.O."/>
            <person name="Synnott J.M."/>
            <person name="Choo C."/>
            <person name="Paponov I."/>
            <person name="Finkler A."/>
            <person name="Soon Heng Tan C."/>
            <person name="Hutchins A.P."/>
            <person name="Weinmeier T."/>
            <person name="Rattei T."/>
            <person name="Chu J.S."/>
            <person name="Gimenez G."/>
            <person name="Irimia M."/>
            <person name="Rigden D.J."/>
            <person name="Fitzpatrick D.A."/>
            <person name="Lorenzo-Morales J."/>
            <person name="Bateman A."/>
            <person name="Chiu C.H."/>
            <person name="Tang P."/>
            <person name="Hegemann P."/>
            <person name="Fromm H."/>
            <person name="Raoult D."/>
            <person name="Greub G."/>
            <person name="Miranda-Saavedra D."/>
            <person name="Chen N."/>
            <person name="Nash P."/>
            <person name="Ginger M.L."/>
            <person name="Horn M."/>
            <person name="Schaap P."/>
            <person name="Caler L."/>
            <person name="Loftus B."/>
        </authorList>
    </citation>
    <scope>NUCLEOTIDE SEQUENCE [LARGE SCALE GENOMIC DNA]</scope>
    <source>
        <strain evidence="5 6">Neff</strain>
    </source>
</reference>
<evidence type="ECO:0000313" key="5">
    <source>
        <dbReference type="EMBL" id="ELR15092.1"/>
    </source>
</evidence>
<gene>
    <name evidence="5" type="ORF">ACA1_215630</name>
</gene>
<dbReference type="STRING" id="1257118.L8GQE6"/>
<dbReference type="OMA" id="MFELQEC"/>
<protein>
    <submittedName>
        <fullName evidence="5">Dual specificity phosphatase, catalytic domain containing protein</fullName>
    </submittedName>
</protein>
<dbReference type="GO" id="GO:0005737">
    <property type="term" value="C:cytoplasm"/>
    <property type="evidence" value="ECO:0007669"/>
    <property type="project" value="TreeGrafter"/>
</dbReference>
<dbReference type="SMART" id="SM00195">
    <property type="entry name" value="DSPc"/>
    <property type="match status" value="1"/>
</dbReference>
<dbReference type="Pfam" id="PF00782">
    <property type="entry name" value="DSPc"/>
    <property type="match status" value="1"/>
</dbReference>
<accession>L8GQE6</accession>
<dbReference type="OrthoDB" id="10252009at2759"/>
<dbReference type="GeneID" id="14915781"/>
<dbReference type="Gene3D" id="3.90.190.10">
    <property type="entry name" value="Protein tyrosine phosphatase superfamily"/>
    <property type="match status" value="1"/>
</dbReference>
<keyword evidence="1" id="KW-0378">Hydrolase</keyword>
<evidence type="ECO:0000313" key="6">
    <source>
        <dbReference type="Proteomes" id="UP000011083"/>
    </source>
</evidence>
<organism evidence="5 6">
    <name type="scientific">Acanthamoeba castellanii (strain ATCC 30010 / Neff)</name>
    <dbReference type="NCBI Taxonomy" id="1257118"/>
    <lineage>
        <taxon>Eukaryota</taxon>
        <taxon>Amoebozoa</taxon>
        <taxon>Discosea</taxon>
        <taxon>Longamoebia</taxon>
        <taxon>Centramoebida</taxon>
        <taxon>Acanthamoebidae</taxon>
        <taxon>Acanthamoeba</taxon>
    </lineage>
</organism>
<dbReference type="PROSITE" id="PS00383">
    <property type="entry name" value="TYR_PHOSPHATASE_1"/>
    <property type="match status" value="1"/>
</dbReference>
<dbReference type="VEuPathDB" id="AmoebaDB:ACA1_215630"/>
<dbReference type="PANTHER" id="PTHR46377">
    <property type="entry name" value="DUAL SPECIFICITY PROTEIN PHOSPHATASE 19"/>
    <property type="match status" value="1"/>
</dbReference>
<dbReference type="RefSeq" id="XP_004337105.1">
    <property type="nucleotide sequence ID" value="XM_004337057.1"/>
</dbReference>
<dbReference type="KEGG" id="acan:ACA1_215630"/>
<dbReference type="InterPro" id="IPR020422">
    <property type="entry name" value="TYR_PHOSPHATASE_DUAL_dom"/>
</dbReference>
<dbReference type="AlphaFoldDB" id="L8GQE6"/>
<name>L8GQE6_ACACF</name>